<keyword evidence="1" id="KW-1133">Transmembrane helix</keyword>
<proteinExistence type="predicted"/>
<dbReference type="Proteomes" id="UP000238034">
    <property type="component" value="Unassembled WGS sequence"/>
</dbReference>
<accession>A0A2T0U9D3</accession>
<reference evidence="2 3" key="1">
    <citation type="submission" date="2018-03" db="EMBL/GenBank/DDBJ databases">
        <title>Genomic Encyclopedia of Type Strains, Phase III (KMG-III): the genomes of soil and plant-associated and newly described type strains.</title>
        <authorList>
            <person name="Whitman W."/>
        </authorList>
    </citation>
    <scope>NUCLEOTIDE SEQUENCE [LARGE SCALE GENOMIC DNA]</scope>
    <source>
        <strain evidence="2 3">CGMCC 1.9313</strain>
    </source>
</reference>
<dbReference type="EMBL" id="PVTH01000002">
    <property type="protein sequence ID" value="PRY54536.1"/>
    <property type="molecule type" value="Genomic_DNA"/>
</dbReference>
<evidence type="ECO:0000313" key="3">
    <source>
        <dbReference type="Proteomes" id="UP000238034"/>
    </source>
</evidence>
<sequence>MQFKPRKYRYKGADPDKEQKNFWILILVGIAISAAIMYFF</sequence>
<organism evidence="2 3">
    <name type="scientific">Arcticibacter pallidicorallinus</name>
    <dbReference type="NCBI Taxonomy" id="1259464"/>
    <lineage>
        <taxon>Bacteria</taxon>
        <taxon>Pseudomonadati</taxon>
        <taxon>Bacteroidota</taxon>
        <taxon>Sphingobacteriia</taxon>
        <taxon>Sphingobacteriales</taxon>
        <taxon>Sphingobacteriaceae</taxon>
        <taxon>Arcticibacter</taxon>
    </lineage>
</organism>
<protein>
    <submittedName>
        <fullName evidence="2">Uncharacterized protein</fullName>
    </submittedName>
</protein>
<evidence type="ECO:0000256" key="1">
    <source>
        <dbReference type="SAM" id="Phobius"/>
    </source>
</evidence>
<evidence type="ECO:0000313" key="2">
    <source>
        <dbReference type="EMBL" id="PRY54536.1"/>
    </source>
</evidence>
<feature type="transmembrane region" description="Helical" evidence="1">
    <location>
        <begin position="21"/>
        <end position="39"/>
    </location>
</feature>
<keyword evidence="1" id="KW-0472">Membrane</keyword>
<dbReference type="RefSeq" id="WP_281260332.1">
    <property type="nucleotide sequence ID" value="NZ_PVTH01000002.1"/>
</dbReference>
<keyword evidence="1" id="KW-0812">Transmembrane</keyword>
<name>A0A2T0U9D3_9SPHI</name>
<gene>
    <name evidence="2" type="ORF">B0I27_102303</name>
</gene>
<dbReference type="AlphaFoldDB" id="A0A2T0U9D3"/>
<keyword evidence="3" id="KW-1185">Reference proteome</keyword>
<comment type="caution">
    <text evidence="2">The sequence shown here is derived from an EMBL/GenBank/DDBJ whole genome shotgun (WGS) entry which is preliminary data.</text>
</comment>